<dbReference type="InterPro" id="IPR036291">
    <property type="entry name" value="NAD(P)-bd_dom_sf"/>
</dbReference>
<dbReference type="GO" id="GO:0016491">
    <property type="term" value="F:oxidoreductase activity"/>
    <property type="evidence" value="ECO:0007669"/>
    <property type="project" value="UniProtKB-KW"/>
</dbReference>
<gene>
    <name evidence="3" type="ORF">L196_09529</name>
</gene>
<dbReference type="Pfam" id="PF13561">
    <property type="entry name" value="adh_short_C2"/>
    <property type="match status" value="1"/>
</dbReference>
<dbReference type="AlphaFoldDB" id="A0AB33Z015"/>
<dbReference type="PANTHER" id="PTHR24321:SF8">
    <property type="entry name" value="ESTRADIOL 17-BETA-DEHYDROGENASE 8-RELATED"/>
    <property type="match status" value="1"/>
</dbReference>
<evidence type="ECO:0000313" key="4">
    <source>
        <dbReference type="Proteomes" id="UP000015462"/>
    </source>
</evidence>
<name>A0AB33Z015_9GAMM</name>
<dbReference type="PROSITE" id="PS00061">
    <property type="entry name" value="ADH_SHORT"/>
    <property type="match status" value="1"/>
</dbReference>
<protein>
    <submittedName>
        <fullName evidence="3">Short-chain dehydrogenase</fullName>
    </submittedName>
</protein>
<proteinExistence type="inferred from homology"/>
<evidence type="ECO:0000256" key="1">
    <source>
        <dbReference type="ARBA" id="ARBA00006484"/>
    </source>
</evidence>
<dbReference type="Proteomes" id="UP000015462">
    <property type="component" value="Unassembled WGS sequence"/>
</dbReference>
<keyword evidence="2" id="KW-0560">Oxidoreductase</keyword>
<dbReference type="PRINTS" id="PR00080">
    <property type="entry name" value="SDRFAMILY"/>
</dbReference>
<dbReference type="PRINTS" id="PR00081">
    <property type="entry name" value="GDHRDH"/>
</dbReference>
<dbReference type="Gene3D" id="3.40.50.720">
    <property type="entry name" value="NAD(P)-binding Rossmann-like Domain"/>
    <property type="match status" value="1"/>
</dbReference>
<dbReference type="EMBL" id="ASHL01000009">
    <property type="protein sequence ID" value="EPD12528.1"/>
    <property type="molecule type" value="Genomic_DNA"/>
</dbReference>
<comment type="similarity">
    <text evidence="1">Belongs to the short-chain dehydrogenases/reductases (SDR) family.</text>
</comment>
<dbReference type="NCBIfam" id="NF005559">
    <property type="entry name" value="PRK07231.1"/>
    <property type="match status" value="1"/>
</dbReference>
<dbReference type="RefSeq" id="WP_015006974.1">
    <property type="nucleotide sequence ID" value="NZ_FQZJ01000001.1"/>
</dbReference>
<evidence type="ECO:0000256" key="2">
    <source>
        <dbReference type="ARBA" id="ARBA00023002"/>
    </source>
</evidence>
<dbReference type="CDD" id="cd05233">
    <property type="entry name" value="SDR_c"/>
    <property type="match status" value="1"/>
</dbReference>
<keyword evidence="4" id="KW-1185">Reference proteome</keyword>
<dbReference type="InterPro" id="IPR020904">
    <property type="entry name" value="Sc_DH/Rdtase_CS"/>
</dbReference>
<organism evidence="3 4">
    <name type="scientific">Cycloclasticus pugetii</name>
    <dbReference type="NCBI Taxonomy" id="34068"/>
    <lineage>
        <taxon>Bacteria</taxon>
        <taxon>Pseudomonadati</taxon>
        <taxon>Pseudomonadota</taxon>
        <taxon>Gammaproteobacteria</taxon>
        <taxon>Thiotrichales</taxon>
        <taxon>Piscirickettsiaceae</taxon>
        <taxon>Cycloclasticus</taxon>
    </lineage>
</organism>
<reference evidence="3 4" key="1">
    <citation type="journal article" date="2013" name="Genome Announc.">
        <title>Genome Sequence of the Pyrene- and Fluoranthene-Degrading Bacterium Cycloclasticus sp. Strain PY97M.</title>
        <authorList>
            <person name="Cui Z."/>
            <person name="Xu G."/>
            <person name="Li Q."/>
            <person name="Gao W."/>
            <person name="Zheng L."/>
        </authorList>
    </citation>
    <scope>NUCLEOTIDE SEQUENCE [LARGE SCALE GENOMIC DNA]</scope>
    <source>
        <strain evidence="3 4">PY97M</strain>
    </source>
</reference>
<comment type="caution">
    <text evidence="3">The sequence shown here is derived from an EMBL/GenBank/DDBJ whole genome shotgun (WGS) entry which is preliminary data.</text>
</comment>
<dbReference type="SUPFAM" id="SSF51735">
    <property type="entry name" value="NAD(P)-binding Rossmann-fold domains"/>
    <property type="match status" value="1"/>
</dbReference>
<dbReference type="InterPro" id="IPR002347">
    <property type="entry name" value="SDR_fam"/>
</dbReference>
<accession>A0AB33Z015</accession>
<sequence>MTARMEGHNAIVTGSSSGMGRATALRLASEGASVCLADINTEGNAETLELIKQQGGRAIAQYCDVSDETLVKEMTASAEAAFGSVSILFNNAGFEDGDGNTDELDVDAWEKVQSINTRGVFLAAKYALKSMIAGGKGGSITTTSSIGGLIGTPGGLHSYCASKGAVISLTRSWAVTYAKHKIRANAICPGLVLTSMVKRIGPEFIEAASGMTPLGRGAEPEEIANLVAFLSSEESQFITGAIIPIDGGYTAQ</sequence>
<evidence type="ECO:0000313" key="3">
    <source>
        <dbReference type="EMBL" id="EPD12528.1"/>
    </source>
</evidence>
<dbReference type="FunFam" id="3.40.50.720:FF:000084">
    <property type="entry name" value="Short-chain dehydrogenase reductase"/>
    <property type="match status" value="1"/>
</dbReference>
<dbReference type="PANTHER" id="PTHR24321">
    <property type="entry name" value="DEHYDROGENASES, SHORT CHAIN"/>
    <property type="match status" value="1"/>
</dbReference>